<comment type="similarity">
    <text evidence="4 6">Belongs to the GART family.</text>
</comment>
<evidence type="ECO:0000256" key="1">
    <source>
        <dbReference type="ARBA" id="ARBA00005054"/>
    </source>
</evidence>
<name>A4CIH6_ROBBH</name>
<dbReference type="RefSeq" id="WP_015753491.1">
    <property type="nucleotide sequence ID" value="NC_013222.1"/>
</dbReference>
<evidence type="ECO:0000259" key="7">
    <source>
        <dbReference type="Pfam" id="PF00551"/>
    </source>
</evidence>
<dbReference type="Proteomes" id="UP000009049">
    <property type="component" value="Chromosome"/>
</dbReference>
<dbReference type="HOGENOM" id="CLU_038395_1_3_10"/>
<evidence type="ECO:0000256" key="4">
    <source>
        <dbReference type="ARBA" id="ARBA00038440"/>
    </source>
</evidence>
<feature type="site" description="Raises pKa of active site His" evidence="6">
    <location>
        <position position="146"/>
    </location>
</feature>
<sequence>MPKNIILFASGSGSNAENLTKYFERDPRVRIRAVLGNNLQAGVVERCKRLGLPFYGFNRAAFEDPGGFVGVLRSFDPDLIVLAGFLWKVPGEVVRAFPDAIINIHPALLPAYGGKGMYGMHVHRAVVQDGAKRTGITVHYVNEAYDEGAVIMQQEIPVTSGDTPESVAEKVHALEYEYFPKAVESVLFPGHG</sequence>
<dbReference type="HAMAP" id="MF_01930">
    <property type="entry name" value="PurN"/>
    <property type="match status" value="1"/>
</dbReference>
<dbReference type="KEGG" id="rbi:RB2501_07530"/>
<dbReference type="GO" id="GO:0004644">
    <property type="term" value="F:phosphoribosylglycinamide formyltransferase activity"/>
    <property type="evidence" value="ECO:0007669"/>
    <property type="project" value="UniProtKB-UniRule"/>
</dbReference>
<proteinExistence type="inferred from homology"/>
<dbReference type="InterPro" id="IPR036477">
    <property type="entry name" value="Formyl_transf_N_sf"/>
</dbReference>
<dbReference type="AlphaFoldDB" id="A4CIH6"/>
<evidence type="ECO:0000256" key="2">
    <source>
        <dbReference type="ARBA" id="ARBA00022679"/>
    </source>
</evidence>
<keyword evidence="3 6" id="KW-0658">Purine biosynthesis</keyword>
<dbReference type="PANTHER" id="PTHR43369">
    <property type="entry name" value="PHOSPHORIBOSYLGLYCINAMIDE FORMYLTRANSFERASE"/>
    <property type="match status" value="1"/>
</dbReference>
<evidence type="ECO:0000313" key="9">
    <source>
        <dbReference type="Proteomes" id="UP000009049"/>
    </source>
</evidence>
<dbReference type="InterPro" id="IPR004607">
    <property type="entry name" value="GART"/>
</dbReference>
<dbReference type="EMBL" id="CP001712">
    <property type="protein sequence ID" value="EAR16734.1"/>
    <property type="molecule type" value="Genomic_DNA"/>
</dbReference>
<dbReference type="eggNOG" id="COG0299">
    <property type="taxonomic scope" value="Bacteria"/>
</dbReference>
<evidence type="ECO:0000256" key="3">
    <source>
        <dbReference type="ARBA" id="ARBA00022755"/>
    </source>
</evidence>
<gene>
    <name evidence="6" type="primary">purN</name>
    <name evidence="8" type="ordered locus">RB2501_07530</name>
</gene>
<dbReference type="InterPro" id="IPR002376">
    <property type="entry name" value="Formyl_transf_N"/>
</dbReference>
<feature type="binding site" evidence="6">
    <location>
        <position position="59"/>
    </location>
    <ligand>
        <name>(6R)-10-formyltetrahydrofolate</name>
        <dbReference type="ChEBI" id="CHEBI:195366"/>
    </ligand>
</feature>
<organism evidence="8 9">
    <name type="scientific">Robiginitalea biformata (strain ATCC BAA-864 / DSM 15991 / KCTC 12146 / HTCC2501)</name>
    <dbReference type="NCBI Taxonomy" id="313596"/>
    <lineage>
        <taxon>Bacteria</taxon>
        <taxon>Pseudomonadati</taxon>
        <taxon>Bacteroidota</taxon>
        <taxon>Flavobacteriia</taxon>
        <taxon>Flavobacteriales</taxon>
        <taxon>Flavobacteriaceae</taxon>
        <taxon>Robiginitalea</taxon>
    </lineage>
</organism>
<keyword evidence="9" id="KW-1185">Reference proteome</keyword>
<evidence type="ECO:0000256" key="6">
    <source>
        <dbReference type="HAMAP-Rule" id="MF_01930"/>
    </source>
</evidence>
<dbReference type="STRING" id="313596.RB2501_07530"/>
<keyword evidence="2 6" id="KW-0808">Transferase</keyword>
<feature type="active site" description="Proton donor" evidence="6">
    <location>
        <position position="105"/>
    </location>
</feature>
<dbReference type="PANTHER" id="PTHR43369:SF2">
    <property type="entry name" value="PHOSPHORIBOSYLGLYCINAMIDE FORMYLTRANSFERASE"/>
    <property type="match status" value="1"/>
</dbReference>
<feature type="binding site" evidence="6">
    <location>
        <position position="103"/>
    </location>
    <ligand>
        <name>(6R)-10-formyltetrahydrofolate</name>
        <dbReference type="ChEBI" id="CHEBI:195366"/>
    </ligand>
</feature>
<reference evidence="8 9" key="1">
    <citation type="journal article" date="2009" name="J. Bacteriol.">
        <title>Complete genome sequence of Robiginitalea biformata HTCC2501.</title>
        <authorList>
            <person name="Oh H.M."/>
            <person name="Giovannoni S.J."/>
            <person name="Lee K."/>
            <person name="Ferriera S."/>
            <person name="Johnson J."/>
            <person name="Cho J.C."/>
        </authorList>
    </citation>
    <scope>NUCLEOTIDE SEQUENCE [LARGE SCALE GENOMIC DNA]</scope>
    <source>
        <strain evidence="9">ATCC BAA-864 / HTCC2501 / KCTC 12146</strain>
    </source>
</reference>
<dbReference type="PROSITE" id="PS00373">
    <property type="entry name" value="GART"/>
    <property type="match status" value="1"/>
</dbReference>
<evidence type="ECO:0000256" key="5">
    <source>
        <dbReference type="ARBA" id="ARBA00047664"/>
    </source>
</evidence>
<feature type="binding site" evidence="6">
    <location>
        <begin position="13"/>
        <end position="15"/>
    </location>
    <ligand>
        <name>N(1)-(5-phospho-beta-D-ribosyl)glycinamide</name>
        <dbReference type="ChEBI" id="CHEBI:143788"/>
    </ligand>
</feature>
<accession>A4CIH6</accession>
<dbReference type="GO" id="GO:0006189">
    <property type="term" value="P:'de novo' IMP biosynthetic process"/>
    <property type="evidence" value="ECO:0007669"/>
    <property type="project" value="UniProtKB-UniRule"/>
</dbReference>
<comment type="pathway">
    <text evidence="1 6">Purine metabolism; IMP biosynthesis via de novo pathway; N(2)-formyl-N(1)-(5-phospho-D-ribosyl)glycinamide from N(1)-(5-phospho-D-ribosyl)glycinamide (10-formyl THF route): step 1/1.</text>
</comment>
<dbReference type="UniPathway" id="UPA00074">
    <property type="reaction ID" value="UER00126"/>
</dbReference>
<dbReference type="GO" id="GO:0005829">
    <property type="term" value="C:cytosol"/>
    <property type="evidence" value="ECO:0007669"/>
    <property type="project" value="TreeGrafter"/>
</dbReference>
<evidence type="ECO:0000313" key="8">
    <source>
        <dbReference type="EMBL" id="EAR16734.1"/>
    </source>
</evidence>
<comment type="caution">
    <text evidence="6">Lacks conserved residue(s) required for the propagation of feature annotation.</text>
</comment>
<comment type="catalytic activity">
    <reaction evidence="5 6">
        <text>N(1)-(5-phospho-beta-D-ribosyl)glycinamide + (6R)-10-formyltetrahydrofolate = N(2)-formyl-N(1)-(5-phospho-beta-D-ribosyl)glycinamide + (6S)-5,6,7,8-tetrahydrofolate + H(+)</text>
        <dbReference type="Rhea" id="RHEA:15053"/>
        <dbReference type="ChEBI" id="CHEBI:15378"/>
        <dbReference type="ChEBI" id="CHEBI:57453"/>
        <dbReference type="ChEBI" id="CHEBI:143788"/>
        <dbReference type="ChEBI" id="CHEBI:147286"/>
        <dbReference type="ChEBI" id="CHEBI:195366"/>
        <dbReference type="EC" id="2.1.2.2"/>
    </reaction>
</comment>
<dbReference type="Gene3D" id="3.40.50.170">
    <property type="entry name" value="Formyl transferase, N-terminal domain"/>
    <property type="match status" value="1"/>
</dbReference>
<dbReference type="SUPFAM" id="SSF53328">
    <property type="entry name" value="Formyltransferase"/>
    <property type="match status" value="1"/>
</dbReference>
<protein>
    <recommendedName>
        <fullName evidence="6">Phosphoribosylglycinamide formyltransferase</fullName>
        <ecNumber evidence="6">2.1.2.2</ecNumber>
    </recommendedName>
    <alternativeName>
        <fullName evidence="6">5'-phosphoribosylglycinamide transformylase</fullName>
    </alternativeName>
    <alternativeName>
        <fullName evidence="6">GAR transformylase</fullName>
        <shortName evidence="6">GART</shortName>
    </alternativeName>
</protein>
<dbReference type="InterPro" id="IPR001555">
    <property type="entry name" value="GART_AS"/>
</dbReference>
<feature type="domain" description="Formyl transferase N-terminal" evidence="7">
    <location>
        <begin position="3"/>
        <end position="183"/>
    </location>
</feature>
<dbReference type="OrthoDB" id="9806170at2"/>
<comment type="function">
    <text evidence="6">Catalyzes the transfer of a formyl group from 10-formyltetrahydrofolate to 5-phospho-ribosyl-glycinamide (GAR), producing 5-phospho-ribosyl-N-formylglycinamide (FGAR) and tetrahydrofolate.</text>
</comment>
<dbReference type="CDD" id="cd08645">
    <property type="entry name" value="FMT_core_GART"/>
    <property type="match status" value="1"/>
</dbReference>
<dbReference type="EC" id="2.1.2.2" evidence="6"/>
<dbReference type="Pfam" id="PF00551">
    <property type="entry name" value="Formyl_trans_N"/>
    <property type="match status" value="1"/>
</dbReference>